<dbReference type="AlphaFoldDB" id="A0A7S3HD40"/>
<accession>A0A7S3HD40</accession>
<keyword evidence="2" id="KW-0328">Glycosyltransferase</keyword>
<proteinExistence type="inferred from homology"/>
<feature type="region of interest" description="Disordered" evidence="4">
    <location>
        <begin position="874"/>
        <end position="904"/>
    </location>
</feature>
<comment type="similarity">
    <text evidence="1">Belongs to the glycosyltransferase 34 family.</text>
</comment>
<dbReference type="EMBL" id="HBIC01040725">
    <property type="protein sequence ID" value="CAE0292052.1"/>
    <property type="molecule type" value="Transcribed_RNA"/>
</dbReference>
<evidence type="ECO:0000256" key="4">
    <source>
        <dbReference type="SAM" id="MobiDB-lite"/>
    </source>
</evidence>
<dbReference type="Gene3D" id="1.25.40.10">
    <property type="entry name" value="Tetratricopeptide repeat domain"/>
    <property type="match status" value="1"/>
</dbReference>
<dbReference type="InterPro" id="IPR008630">
    <property type="entry name" value="Glyco_trans_34"/>
</dbReference>
<dbReference type="PANTHER" id="PTHR31306">
    <property type="entry name" value="ALPHA-1,6-MANNOSYLTRANSFERASE MNN11-RELATED"/>
    <property type="match status" value="1"/>
</dbReference>
<evidence type="ECO:0000313" key="5">
    <source>
        <dbReference type="EMBL" id="CAE0292052.1"/>
    </source>
</evidence>
<reference evidence="5" key="1">
    <citation type="submission" date="2021-01" db="EMBL/GenBank/DDBJ databases">
        <authorList>
            <person name="Corre E."/>
            <person name="Pelletier E."/>
            <person name="Niang G."/>
            <person name="Scheremetjew M."/>
            <person name="Finn R."/>
            <person name="Kale V."/>
            <person name="Holt S."/>
            <person name="Cochrane G."/>
            <person name="Meng A."/>
            <person name="Brown T."/>
            <person name="Cohen L."/>
        </authorList>
    </citation>
    <scope>NUCLEOTIDE SEQUENCE</scope>
    <source>
        <strain evidence="5">CCAP 955/1</strain>
    </source>
</reference>
<organism evidence="5">
    <name type="scientific">Spumella elongata</name>
    <dbReference type="NCBI Taxonomy" id="89044"/>
    <lineage>
        <taxon>Eukaryota</taxon>
        <taxon>Sar</taxon>
        <taxon>Stramenopiles</taxon>
        <taxon>Ochrophyta</taxon>
        <taxon>Chrysophyceae</taxon>
        <taxon>Chromulinales</taxon>
        <taxon>Chromulinaceae</taxon>
        <taxon>Spumella</taxon>
    </lineage>
</organism>
<evidence type="ECO:0000256" key="2">
    <source>
        <dbReference type="ARBA" id="ARBA00022676"/>
    </source>
</evidence>
<feature type="compositionally biased region" description="Polar residues" evidence="4">
    <location>
        <begin position="707"/>
        <end position="721"/>
    </location>
</feature>
<feature type="region of interest" description="Disordered" evidence="4">
    <location>
        <begin position="707"/>
        <end position="733"/>
    </location>
</feature>
<protein>
    <submittedName>
        <fullName evidence="5">Uncharacterized protein</fullName>
    </submittedName>
</protein>
<dbReference type="InterPro" id="IPR011990">
    <property type="entry name" value="TPR-like_helical_dom_sf"/>
</dbReference>
<sequence>MSVLRSDGAYNASEVQHLHFCLQDQGKLMIRSGSVSIVTFSSSGSGDFSIPDIKEFAVYQRALISAYAENNGYVHKHVELQVDDPNFQGATDARWLKVKLLLDALTDWAQHTEFVMWIDADAVILDYGLDLLSLGRRHPQADLLASADIRMGLINTGVLLLRNTPWMRRFLHQWWYGPHSMPGSADDDSSISSASSTSSASWRNVCDQDAFDRLYAHYTNTWTPESPRMSDKVKVLPMDALNSHPPAMVHQRPESAVLHLMGEHTALRRELFRKAWTNVCAARSGGILPLQLGLKREVLLNYARVIYGDAVQTLLATQQQLAEQDGTSESLLLSQLQVAEKEHGNKDKDLEDGMLTLIVQPLEELSRAAHHLCDALHHLHAVTSDPSFREEEVQLRQRIFQLVMDRTDAAKTAILTLTQQANRTRNAINKHEEDPAAEVPSSDFFLSLAQTMRQRQAMLSVQVQLLKRAAEAGNDLFGAEGDPAEKIKAAVVVLDILDQLEAQVDQHSKHVPKHMQALMHQSLGVLQHALSSSRRDPTDADADAAAPMLAGELSAAHLREAYKHLKTSVALFEAIEKLPNASSEDSSTLMEASRSLQLLAGVTCSLGRYVEGTRRWDEALSHARRSLKGIEIGVRYDNLAVALYNAAVCHYTAGDASAVEELLSEALTIIEGSAGGSTAEEGTEQELSTYHLKKHVLDLRAMNIEQEANSPSSPTVITASASPLAAGAKKEETPAGLMRPVQDPVTGRVTYVRKGQEVGEKMTEQEEEEEEEEWVECELDEPCDEFEIEVGVEIEREVSAAAKAKEFISKSAAQPLLHDYNEQSNHHHASTPADKTIDLSEDPLAGVDVEGMSEEDIAELREVRQRYARYARQEQQQHLQVQQSESTDDAAYTSKDMPPPVTTQQHHSAAVTSTATPLSDPLAKLTDQLERLISIHAQQGLLIEQLTFEIRALREQL</sequence>
<evidence type="ECO:0000256" key="1">
    <source>
        <dbReference type="ARBA" id="ARBA00005664"/>
    </source>
</evidence>
<dbReference type="Gene3D" id="3.90.550.10">
    <property type="entry name" value="Spore Coat Polysaccharide Biosynthesis Protein SpsA, Chain A"/>
    <property type="match status" value="1"/>
</dbReference>
<name>A0A7S3HD40_9STRA</name>
<evidence type="ECO:0000256" key="3">
    <source>
        <dbReference type="ARBA" id="ARBA00022679"/>
    </source>
</evidence>
<gene>
    <name evidence="5" type="ORF">SELO1098_LOCUS20898</name>
</gene>
<dbReference type="SUPFAM" id="SSF48452">
    <property type="entry name" value="TPR-like"/>
    <property type="match status" value="1"/>
</dbReference>
<dbReference type="GO" id="GO:0006487">
    <property type="term" value="P:protein N-linked glycosylation"/>
    <property type="evidence" value="ECO:0007669"/>
    <property type="project" value="TreeGrafter"/>
</dbReference>
<dbReference type="SUPFAM" id="SSF53448">
    <property type="entry name" value="Nucleotide-diphospho-sugar transferases"/>
    <property type="match status" value="1"/>
</dbReference>
<dbReference type="GO" id="GO:0016757">
    <property type="term" value="F:glycosyltransferase activity"/>
    <property type="evidence" value="ECO:0007669"/>
    <property type="project" value="UniProtKB-KW"/>
</dbReference>
<dbReference type="InterPro" id="IPR029044">
    <property type="entry name" value="Nucleotide-diphossugar_trans"/>
</dbReference>
<keyword evidence="3" id="KW-0808">Transferase</keyword>
<dbReference type="PANTHER" id="PTHR31306:SF4">
    <property type="entry name" value="ALPHA-1,2-GALACTOSYLTRANSFERASE"/>
    <property type="match status" value="1"/>
</dbReference>
<dbReference type="GO" id="GO:0000139">
    <property type="term" value="C:Golgi membrane"/>
    <property type="evidence" value="ECO:0007669"/>
    <property type="project" value="TreeGrafter"/>
</dbReference>
<feature type="compositionally biased region" description="Low complexity" evidence="4">
    <location>
        <begin position="874"/>
        <end position="883"/>
    </location>
</feature>